<name>A5CWH1_VESOH</name>
<dbReference type="RefSeq" id="WP_011929958.1">
    <property type="nucleotide sequence ID" value="NC_009465.1"/>
</dbReference>
<dbReference type="eggNOG" id="COG2854">
    <property type="taxonomic scope" value="Bacteria"/>
</dbReference>
<dbReference type="InterPro" id="IPR008869">
    <property type="entry name" value="MlaC/ttg2D"/>
</dbReference>
<keyword evidence="1" id="KW-0732">Signal</keyword>
<dbReference type="OrthoDB" id="9787053at2"/>
<dbReference type="Pfam" id="PF05494">
    <property type="entry name" value="MlaC"/>
    <property type="match status" value="1"/>
</dbReference>
<dbReference type="Gene3D" id="3.10.450.710">
    <property type="entry name" value="Tgt2/MlaC"/>
    <property type="match status" value="1"/>
</dbReference>
<dbReference type="KEGG" id="vok:COSY_0572"/>
<evidence type="ECO:0000256" key="1">
    <source>
        <dbReference type="SAM" id="SignalP"/>
    </source>
</evidence>
<evidence type="ECO:0000313" key="3">
    <source>
        <dbReference type="Proteomes" id="UP000000247"/>
    </source>
</evidence>
<dbReference type="EMBL" id="AP009247">
    <property type="protein sequence ID" value="BAF61688.1"/>
    <property type="molecule type" value="Genomic_DNA"/>
</dbReference>
<dbReference type="STRING" id="412965.COSY_0572"/>
<dbReference type="InterPro" id="IPR042245">
    <property type="entry name" value="Tgt2/MlaC_sf"/>
</dbReference>
<feature type="signal peptide" evidence="1">
    <location>
        <begin position="1"/>
        <end position="21"/>
    </location>
</feature>
<evidence type="ECO:0000313" key="2">
    <source>
        <dbReference type="EMBL" id="BAF61688.1"/>
    </source>
</evidence>
<protein>
    <recommendedName>
        <fullName evidence="4">Toluene tolerance protein</fullName>
    </recommendedName>
</protein>
<evidence type="ECO:0008006" key="4">
    <source>
        <dbReference type="Google" id="ProtNLM"/>
    </source>
</evidence>
<reference evidence="3" key="1">
    <citation type="journal article" date="2007" name="Curr. Biol.">
        <title>Reduced genome of the thioautotrophic intracellular symbiont in a deep-sea clam, Calyptogena okutanii.</title>
        <authorList>
            <person name="Kuwahara H."/>
            <person name="Yoshida T."/>
            <person name="Takaki Y."/>
            <person name="Shimamura S."/>
            <person name="Nishi S."/>
            <person name="Harada M."/>
            <person name="Matsuyama K."/>
            <person name="Takishita K."/>
            <person name="Kawato M."/>
            <person name="Uematsu K."/>
            <person name="Fujiwara Y."/>
            <person name="Sato T."/>
            <person name="Kato C."/>
            <person name="Kitagawa M."/>
            <person name="Kato I."/>
            <person name="Maruyama T."/>
        </authorList>
    </citation>
    <scope>NUCLEOTIDE SEQUENCE [LARGE SCALE GENOMIC DNA]</scope>
    <source>
        <strain evidence="3">HA</strain>
    </source>
</reference>
<proteinExistence type="predicted"/>
<feature type="chain" id="PRO_5002680537" description="Toluene tolerance protein" evidence="1">
    <location>
        <begin position="22"/>
        <end position="194"/>
    </location>
</feature>
<dbReference type="AlphaFoldDB" id="A5CWH1"/>
<keyword evidence="3" id="KW-1185">Reference proteome</keyword>
<gene>
    <name evidence="2" type="ordered locus">COSY_0572</name>
</gene>
<sequence length="194" mass="22396">MRRLNIILLALIMFISLGASAEKVVQDNSGPVQAIQTAIVKLNQLISMVYSPRMLNSFVEKEIAPLFDFNHIANEAFLVTNNRLSEKETKFFVNRLKDNMMTTLLARLSQVNSTSFQFISARPVMSDAIAVQLKVKRYTSYGGIYLDLLFHQNKDKKWQIFDIIFNNDSLINFYQKMILIKVRRYGIYGMLGRL</sequence>
<organism evidence="2 3">
    <name type="scientific">Vesicomyosocius okutanii subsp. Calyptogena okutanii (strain HA)</name>
    <dbReference type="NCBI Taxonomy" id="412965"/>
    <lineage>
        <taxon>Bacteria</taxon>
        <taxon>Pseudomonadati</taxon>
        <taxon>Pseudomonadota</taxon>
        <taxon>Gammaproteobacteria</taxon>
        <taxon>Candidatus Pseudothioglobaceae</taxon>
        <taxon>Candidatus Vesicomyidisocius</taxon>
    </lineage>
</organism>
<accession>A5CWH1</accession>
<dbReference type="HOGENOM" id="CLU_1407849_0_0_6"/>
<dbReference type="Proteomes" id="UP000000247">
    <property type="component" value="Chromosome"/>
</dbReference>